<proteinExistence type="predicted"/>
<name>A0A0U1NQ53_9BACI</name>
<organism evidence="1 2">
    <name type="scientific">Neobacillus massiliamazoniensis</name>
    <dbReference type="NCBI Taxonomy" id="1499688"/>
    <lineage>
        <taxon>Bacteria</taxon>
        <taxon>Bacillati</taxon>
        <taxon>Bacillota</taxon>
        <taxon>Bacilli</taxon>
        <taxon>Bacillales</taxon>
        <taxon>Bacillaceae</taxon>
        <taxon>Neobacillus</taxon>
    </lineage>
</organism>
<keyword evidence="2" id="KW-1185">Reference proteome</keyword>
<dbReference type="OrthoDB" id="2905362at2"/>
<accession>A0A0U1NQ53</accession>
<dbReference type="AlphaFoldDB" id="A0A0U1NQ53"/>
<protein>
    <submittedName>
        <fullName evidence="1">Uncharacterized protein</fullName>
    </submittedName>
</protein>
<gene>
    <name evidence="1" type="ORF">BN000_00037</name>
</gene>
<reference evidence="2" key="1">
    <citation type="submission" date="2015-05" db="EMBL/GenBank/DDBJ databases">
        <authorList>
            <person name="Urmite Genomes"/>
        </authorList>
    </citation>
    <scope>NUCLEOTIDE SEQUENCE [LARGE SCALE GENOMIC DNA]</scope>
    <source>
        <strain evidence="2">LF1</strain>
    </source>
</reference>
<dbReference type="RefSeq" id="WP_090629286.1">
    <property type="nucleotide sequence ID" value="NZ_CVRB01000001.1"/>
</dbReference>
<sequence>MRESLDIWVEMLIEHFEINTIENEFFRMKYLKISIEEEGLFDDIPLLAKEIKRQRGEILIEPMKTINPEAVKQLELWLEFV</sequence>
<evidence type="ECO:0000313" key="1">
    <source>
        <dbReference type="EMBL" id="CRK80157.1"/>
    </source>
</evidence>
<evidence type="ECO:0000313" key="2">
    <source>
        <dbReference type="Proteomes" id="UP000199087"/>
    </source>
</evidence>
<dbReference type="Proteomes" id="UP000199087">
    <property type="component" value="Unassembled WGS sequence"/>
</dbReference>
<dbReference type="EMBL" id="CVRB01000001">
    <property type="protein sequence ID" value="CRK80157.1"/>
    <property type="molecule type" value="Genomic_DNA"/>
</dbReference>